<comment type="caution">
    <text evidence="1">The sequence shown here is derived from an EMBL/GenBank/DDBJ whole genome shotgun (WGS) entry which is preliminary data.</text>
</comment>
<organism evidence="1 2">
    <name type="scientific">Candidatus Burkholderia pumila</name>
    <dbReference type="NCBI Taxonomy" id="1090375"/>
    <lineage>
        <taxon>Bacteria</taxon>
        <taxon>Pseudomonadati</taxon>
        <taxon>Pseudomonadota</taxon>
        <taxon>Betaproteobacteria</taxon>
        <taxon>Burkholderiales</taxon>
        <taxon>Burkholderiaceae</taxon>
        <taxon>Burkholderia</taxon>
    </lineage>
</organism>
<evidence type="ECO:0000313" key="2">
    <source>
        <dbReference type="Proteomes" id="UP000242951"/>
    </source>
</evidence>
<protein>
    <submittedName>
        <fullName evidence="1">Tautomerase</fullName>
    </submittedName>
</protein>
<dbReference type="Pfam" id="PF14552">
    <property type="entry name" value="Tautomerase_2"/>
    <property type="match status" value="1"/>
</dbReference>
<evidence type="ECO:0000313" key="1">
    <source>
        <dbReference type="EMBL" id="KMQ80002.1"/>
    </source>
</evidence>
<sequence>MPFVRIDLMQGKDDMYRATIGEAVYDAMRRTLDVPENNRFQVIAEHGATDFIIDQTYLGLSRTDDCIVIQVTLNEGRDVAKKHAFYKVVADGLHERLKLRREDVFINLVEVKNENWSFGKGEAQYAPQ</sequence>
<accession>A0ABR5HKU9</accession>
<dbReference type="PANTHER" id="PTHR38460">
    <property type="entry name" value="TAUTOMERASE YOLI-RELATED"/>
    <property type="match status" value="1"/>
</dbReference>
<reference evidence="1 2" key="1">
    <citation type="submission" date="2015-06" db="EMBL/GenBank/DDBJ databases">
        <title>Comparative genomics of Burkholderia leaf nodule symbionts.</title>
        <authorList>
            <person name="Carlier A."/>
            <person name="Eberl L."/>
            <person name="Pinto-Carbo M."/>
        </authorList>
    </citation>
    <scope>NUCLEOTIDE SEQUENCE [LARGE SCALE GENOMIC DNA]</scope>
    <source>
        <strain evidence="1 2">UZHbot3</strain>
    </source>
</reference>
<dbReference type="InterPro" id="IPR037479">
    <property type="entry name" value="Tauto_MSAD"/>
</dbReference>
<dbReference type="EMBL" id="LELG01000197">
    <property type="protein sequence ID" value="KMQ80002.1"/>
    <property type="molecule type" value="Genomic_DNA"/>
</dbReference>
<dbReference type="SUPFAM" id="SSF55331">
    <property type="entry name" value="Tautomerase/MIF"/>
    <property type="match status" value="1"/>
</dbReference>
<keyword evidence="2" id="KW-1185">Reference proteome</keyword>
<dbReference type="PANTHER" id="PTHR38460:SF1">
    <property type="entry name" value="TAUTOMERASE YOLI-RELATED"/>
    <property type="match status" value="1"/>
</dbReference>
<dbReference type="Proteomes" id="UP000242951">
    <property type="component" value="Unassembled WGS sequence"/>
</dbReference>
<name>A0ABR5HKU9_9BURK</name>
<dbReference type="Gene3D" id="3.30.429.10">
    <property type="entry name" value="Macrophage Migration Inhibitory Factor"/>
    <property type="match status" value="1"/>
</dbReference>
<proteinExistence type="predicted"/>
<gene>
    <name evidence="1" type="ORF">BPMI_05083c</name>
</gene>
<dbReference type="InterPro" id="IPR014347">
    <property type="entry name" value="Tautomerase/MIF_sf"/>
</dbReference>